<reference evidence="2 3" key="1">
    <citation type="submission" date="2018-08" db="EMBL/GenBank/DDBJ databases">
        <title>Meiothermus roseus NBRC 110900 genome sequencing project.</title>
        <authorList>
            <person name="Da Costa M.S."/>
            <person name="Albuquerque L."/>
            <person name="Raposo P."/>
            <person name="Froufe H.J.C."/>
            <person name="Barroso C.S."/>
            <person name="Egas C."/>
        </authorList>
    </citation>
    <scope>NUCLEOTIDE SEQUENCE [LARGE SCALE GENOMIC DNA]</scope>
    <source>
        <strain evidence="2 3">NBRC 110900</strain>
    </source>
</reference>
<protein>
    <recommendedName>
        <fullName evidence="4">Lipoprotein</fullName>
    </recommendedName>
</protein>
<sequence>MKKIPLTPMLTGLLLVLTACPGPSAGITGEKGSVQLKNWPSDTTATITFVNLVNSATVLEAKVTAEGGFEYRLPALASTDLKPVGQLLASGCTASPTTANLAPVKATGKTDGGADFYPFAIDFPLDAPRLRVGDELLNYIGSFDVGWYYSDQDVTITCSGWSEALKFKKGWNLSVTKITDAEGGVVKAVQQTSPSSLSSAFSFYAEFSASGPAPSFSFDPEGSAVMLNPEYQAKAARRLER</sequence>
<comment type="caution">
    <text evidence="2">The sequence shown here is derived from an EMBL/GenBank/DDBJ whole genome shotgun (WGS) entry which is preliminary data.</text>
</comment>
<keyword evidence="3" id="KW-1185">Reference proteome</keyword>
<dbReference type="RefSeq" id="WP_119275422.1">
    <property type="nucleotide sequence ID" value="NZ_QWLA01000001.1"/>
</dbReference>
<evidence type="ECO:0000256" key="1">
    <source>
        <dbReference type="SAM" id="SignalP"/>
    </source>
</evidence>
<name>A0A399F3H6_9DEIN</name>
<dbReference type="PROSITE" id="PS51257">
    <property type="entry name" value="PROKAR_LIPOPROTEIN"/>
    <property type="match status" value="1"/>
</dbReference>
<dbReference type="Proteomes" id="UP000265341">
    <property type="component" value="Unassembled WGS sequence"/>
</dbReference>
<evidence type="ECO:0000313" key="2">
    <source>
        <dbReference type="EMBL" id="RIH89819.1"/>
    </source>
</evidence>
<evidence type="ECO:0008006" key="4">
    <source>
        <dbReference type="Google" id="ProtNLM"/>
    </source>
</evidence>
<dbReference type="AlphaFoldDB" id="A0A399F3H6"/>
<gene>
    <name evidence="2" type="ORF">Mrose_00044</name>
</gene>
<feature type="chain" id="PRO_5017356755" description="Lipoprotein" evidence="1">
    <location>
        <begin position="26"/>
        <end position="241"/>
    </location>
</feature>
<organism evidence="2 3">
    <name type="scientific">Calidithermus roseus</name>
    <dbReference type="NCBI Taxonomy" id="1644118"/>
    <lineage>
        <taxon>Bacteria</taxon>
        <taxon>Thermotogati</taxon>
        <taxon>Deinococcota</taxon>
        <taxon>Deinococci</taxon>
        <taxon>Thermales</taxon>
        <taxon>Thermaceae</taxon>
        <taxon>Calidithermus</taxon>
    </lineage>
</organism>
<proteinExistence type="predicted"/>
<keyword evidence="1" id="KW-0732">Signal</keyword>
<dbReference type="EMBL" id="QWLA01000001">
    <property type="protein sequence ID" value="RIH89819.1"/>
    <property type="molecule type" value="Genomic_DNA"/>
</dbReference>
<evidence type="ECO:0000313" key="3">
    <source>
        <dbReference type="Proteomes" id="UP000265341"/>
    </source>
</evidence>
<dbReference type="OrthoDB" id="34247at2"/>
<feature type="signal peptide" evidence="1">
    <location>
        <begin position="1"/>
        <end position="25"/>
    </location>
</feature>
<accession>A0A399F3H6</accession>